<feature type="compositionally biased region" description="Low complexity" evidence="1">
    <location>
        <begin position="92"/>
        <end position="103"/>
    </location>
</feature>
<dbReference type="Proteomes" id="UP001600064">
    <property type="component" value="Unassembled WGS sequence"/>
</dbReference>
<dbReference type="RefSeq" id="XP_070870752.1">
    <property type="nucleotide sequence ID" value="XM_071007553.1"/>
</dbReference>
<dbReference type="GeneID" id="98122197"/>
<dbReference type="Pfam" id="PF15377">
    <property type="entry name" value="DUF4604"/>
    <property type="match status" value="1"/>
</dbReference>
<feature type="domain" description="DUF4604" evidence="2">
    <location>
        <begin position="8"/>
        <end position="219"/>
    </location>
</feature>
<name>A0ABR4DP27_9PEZI</name>
<evidence type="ECO:0000313" key="4">
    <source>
        <dbReference type="Proteomes" id="UP001600064"/>
    </source>
</evidence>
<sequence length="220" mass="23029">MSNKLNAKNLQYNRSLPPFLARLRGEADDETRDGPDPILAARRRPVKPRSASEEAEDAPVVVDERGNVVEAGGVSVAKDGTVTVHEGKEAEGNTPSNNNNNNNNKEEEEEDGAGARAGAGSGAPAEKLASVGGPRKKRKIARIVGAGEPDDEDDGGSGSRRKTDRHAAKDEDGDGRDRATGKPSSAESRDAAKGADGPAAKDKPKKKAKKIKLSFGDDDG</sequence>
<feature type="compositionally biased region" description="Basic residues" evidence="1">
    <location>
        <begin position="203"/>
        <end position="212"/>
    </location>
</feature>
<feature type="region of interest" description="Disordered" evidence="1">
    <location>
        <begin position="23"/>
        <end position="220"/>
    </location>
</feature>
<feature type="compositionally biased region" description="Basic and acidic residues" evidence="1">
    <location>
        <begin position="165"/>
        <end position="180"/>
    </location>
</feature>
<comment type="caution">
    <text evidence="3">The sequence shown here is derived from an EMBL/GenBank/DDBJ whole genome shotgun (WGS) entry which is preliminary data.</text>
</comment>
<reference evidence="3 4" key="1">
    <citation type="journal article" date="2024" name="Commun. Biol.">
        <title>Comparative genomic analysis of thermophilic fungi reveals convergent evolutionary adaptations and gene losses.</title>
        <authorList>
            <person name="Steindorff A.S."/>
            <person name="Aguilar-Pontes M.V."/>
            <person name="Robinson A.J."/>
            <person name="Andreopoulos B."/>
            <person name="LaButti K."/>
            <person name="Kuo A."/>
            <person name="Mondo S."/>
            <person name="Riley R."/>
            <person name="Otillar R."/>
            <person name="Haridas S."/>
            <person name="Lipzen A."/>
            <person name="Grimwood J."/>
            <person name="Schmutz J."/>
            <person name="Clum A."/>
            <person name="Reid I.D."/>
            <person name="Moisan M.C."/>
            <person name="Butler G."/>
            <person name="Nguyen T.T.M."/>
            <person name="Dewar K."/>
            <person name="Conant G."/>
            <person name="Drula E."/>
            <person name="Henrissat B."/>
            <person name="Hansel C."/>
            <person name="Singer S."/>
            <person name="Hutchinson M.I."/>
            <person name="de Vries R.P."/>
            <person name="Natvig D.O."/>
            <person name="Powell A.J."/>
            <person name="Tsang A."/>
            <person name="Grigoriev I.V."/>
        </authorList>
    </citation>
    <scope>NUCLEOTIDE SEQUENCE [LARGE SCALE GENOMIC DNA]</scope>
    <source>
        <strain evidence="3 4">ATCC 22073</strain>
    </source>
</reference>
<dbReference type="InterPro" id="IPR027911">
    <property type="entry name" value="DUF4604"/>
</dbReference>
<dbReference type="EMBL" id="JAZGUE010000001">
    <property type="protein sequence ID" value="KAL2272028.1"/>
    <property type="molecule type" value="Genomic_DNA"/>
</dbReference>
<proteinExistence type="predicted"/>
<accession>A0ABR4DP27</accession>
<organism evidence="3 4">
    <name type="scientific">Remersonia thermophila</name>
    <dbReference type="NCBI Taxonomy" id="72144"/>
    <lineage>
        <taxon>Eukaryota</taxon>
        <taxon>Fungi</taxon>
        <taxon>Dikarya</taxon>
        <taxon>Ascomycota</taxon>
        <taxon>Pezizomycotina</taxon>
        <taxon>Sordariomycetes</taxon>
        <taxon>Sordariomycetidae</taxon>
        <taxon>Sordariales</taxon>
        <taxon>Sordariales incertae sedis</taxon>
        <taxon>Remersonia</taxon>
    </lineage>
</organism>
<evidence type="ECO:0000256" key="1">
    <source>
        <dbReference type="SAM" id="MobiDB-lite"/>
    </source>
</evidence>
<gene>
    <name evidence="3" type="ORF">VTJ83DRAFT_1399</name>
</gene>
<keyword evidence="4" id="KW-1185">Reference proteome</keyword>
<evidence type="ECO:0000259" key="2">
    <source>
        <dbReference type="Pfam" id="PF15377"/>
    </source>
</evidence>
<evidence type="ECO:0000313" key="3">
    <source>
        <dbReference type="EMBL" id="KAL2272028.1"/>
    </source>
</evidence>
<protein>
    <recommendedName>
        <fullName evidence="2">DUF4604 domain-containing protein</fullName>
    </recommendedName>
</protein>